<feature type="domain" description="D-isomer specific 2-hydroxyacid dehydrogenase catalytic" evidence="6">
    <location>
        <begin position="15"/>
        <end position="314"/>
    </location>
</feature>
<dbReference type="CDD" id="cd12172">
    <property type="entry name" value="PGDH_like_2"/>
    <property type="match status" value="1"/>
</dbReference>
<dbReference type="Pfam" id="PF00389">
    <property type="entry name" value="2-Hacid_dh"/>
    <property type="match status" value="1"/>
</dbReference>
<dbReference type="InterPro" id="IPR029752">
    <property type="entry name" value="D-isomer_DH_CS1"/>
</dbReference>
<dbReference type="InterPro" id="IPR036291">
    <property type="entry name" value="NAD(P)-bd_dom_sf"/>
</dbReference>
<evidence type="ECO:0000256" key="2">
    <source>
        <dbReference type="ARBA" id="ARBA00022605"/>
    </source>
</evidence>
<evidence type="ECO:0000259" key="6">
    <source>
        <dbReference type="Pfam" id="PF00389"/>
    </source>
</evidence>
<dbReference type="GO" id="GO:0051287">
    <property type="term" value="F:NAD binding"/>
    <property type="evidence" value="ECO:0007669"/>
    <property type="project" value="InterPro"/>
</dbReference>
<reference evidence="8 9" key="1">
    <citation type="submission" date="2020-02" db="EMBL/GenBank/DDBJ databases">
        <title>A complete genome of a marine bacterium Vibrio sp. ZWAL4003 isolated from the mangrove sediment with the ability to degrade polysaccharides.</title>
        <authorList>
            <person name="Wu J."/>
            <person name="Qu W."/>
            <person name="Zeng R."/>
        </authorList>
    </citation>
    <scope>NUCLEOTIDE SEQUENCE [LARGE SCALE GENOMIC DNA]</scope>
    <source>
        <strain evidence="8 9">ZWAL4003</strain>
    </source>
</reference>
<dbReference type="GO" id="GO:0008652">
    <property type="term" value="P:amino acid biosynthetic process"/>
    <property type="evidence" value="ECO:0007669"/>
    <property type="project" value="UniProtKB-KW"/>
</dbReference>
<dbReference type="Proteomes" id="UP000503003">
    <property type="component" value="Chromosome 2"/>
</dbReference>
<gene>
    <name evidence="8" type="ORF">G5S32_15410</name>
</gene>
<keyword evidence="4" id="KW-0520">NAD</keyword>
<dbReference type="PROSITE" id="PS00065">
    <property type="entry name" value="D_2_HYDROXYACID_DH_1"/>
    <property type="match status" value="1"/>
</dbReference>
<dbReference type="KEGG" id="vzi:G5S32_15410"/>
<evidence type="ECO:0000256" key="5">
    <source>
        <dbReference type="RuleBase" id="RU003719"/>
    </source>
</evidence>
<dbReference type="PROSITE" id="PS00671">
    <property type="entry name" value="D_2_HYDROXYACID_DH_3"/>
    <property type="match status" value="1"/>
</dbReference>
<sequence>MKVLCSSDSFAKYSDAPVKKLEQHGFELVRIDSTLSGEALFAELKGAVAMITAFTPTDEDFFKHAPDMKIICKHGVGVDNIDLLQASAHHVYITNVPNANKHAVADHSFGMLIDVARKISFANEKTKKGEWPKVFSTDVYGKTLGILGLGSIGQQVALRSKGFNMTIKAYDPFPNQEFAKQNHIELCTLEEVLKESDFVSLHLPLLESTKSIINEEKLSMMKETAFLVNCSRGGLVDEDALYQALSKGILAGAAFDVFDVEPNKESRLFTLDNFVATSHVAGYTDGAINELGIQAVDNIIELLVHNSKPKNIVNQM</sequence>
<dbReference type="PANTHER" id="PTHR42789:SF1">
    <property type="entry name" value="D-ISOMER SPECIFIC 2-HYDROXYACID DEHYDROGENASE FAMILY PROTEIN (AFU_ORTHOLOGUE AFUA_6G10090)"/>
    <property type="match status" value="1"/>
</dbReference>
<evidence type="ECO:0000313" key="8">
    <source>
        <dbReference type="EMBL" id="QIH44515.1"/>
    </source>
</evidence>
<dbReference type="PROSITE" id="PS00670">
    <property type="entry name" value="D_2_HYDROXYACID_DH_2"/>
    <property type="match status" value="1"/>
</dbReference>
<keyword evidence="3 5" id="KW-0560">Oxidoreductase</keyword>
<evidence type="ECO:0000313" key="9">
    <source>
        <dbReference type="Proteomes" id="UP000503003"/>
    </source>
</evidence>
<dbReference type="Pfam" id="PF02826">
    <property type="entry name" value="2-Hacid_dh_C"/>
    <property type="match status" value="1"/>
</dbReference>
<evidence type="ECO:0000256" key="3">
    <source>
        <dbReference type="ARBA" id="ARBA00023002"/>
    </source>
</evidence>
<dbReference type="SUPFAM" id="SSF52283">
    <property type="entry name" value="Formate/glycerate dehydrogenase catalytic domain-like"/>
    <property type="match status" value="1"/>
</dbReference>
<keyword evidence="9" id="KW-1185">Reference proteome</keyword>
<dbReference type="InterPro" id="IPR050857">
    <property type="entry name" value="D-2-hydroxyacid_DH"/>
</dbReference>
<evidence type="ECO:0000256" key="1">
    <source>
        <dbReference type="ARBA" id="ARBA00005854"/>
    </source>
</evidence>
<dbReference type="SUPFAM" id="SSF51735">
    <property type="entry name" value="NAD(P)-binding Rossmann-fold domains"/>
    <property type="match status" value="1"/>
</dbReference>
<evidence type="ECO:0000256" key="4">
    <source>
        <dbReference type="ARBA" id="ARBA00023027"/>
    </source>
</evidence>
<dbReference type="EMBL" id="CP049332">
    <property type="protein sequence ID" value="QIH44515.1"/>
    <property type="molecule type" value="Genomic_DNA"/>
</dbReference>
<dbReference type="FunFam" id="3.40.50.720:FF:000203">
    <property type="entry name" value="D-3-phosphoglycerate dehydrogenase (SerA)"/>
    <property type="match status" value="1"/>
</dbReference>
<dbReference type="AlphaFoldDB" id="A0A6G7CQX8"/>
<feature type="domain" description="D-isomer specific 2-hydroxyacid dehydrogenase NAD-binding" evidence="7">
    <location>
        <begin position="109"/>
        <end position="281"/>
    </location>
</feature>
<dbReference type="PANTHER" id="PTHR42789">
    <property type="entry name" value="D-ISOMER SPECIFIC 2-HYDROXYACID DEHYDROGENASE FAMILY PROTEIN (AFU_ORTHOLOGUE AFUA_6G10090)"/>
    <property type="match status" value="1"/>
</dbReference>
<organism evidence="8 9">
    <name type="scientific">Vibrio ziniensis</name>
    <dbReference type="NCBI Taxonomy" id="2711221"/>
    <lineage>
        <taxon>Bacteria</taxon>
        <taxon>Pseudomonadati</taxon>
        <taxon>Pseudomonadota</taxon>
        <taxon>Gammaproteobacteria</taxon>
        <taxon>Vibrionales</taxon>
        <taxon>Vibrionaceae</taxon>
        <taxon>Vibrio</taxon>
    </lineage>
</organism>
<keyword evidence="2" id="KW-0028">Amino-acid biosynthesis</keyword>
<accession>A0A6G7CQX8</accession>
<dbReference type="InterPro" id="IPR006139">
    <property type="entry name" value="D-isomer_2_OHA_DH_cat_dom"/>
</dbReference>
<name>A0A6G7CQX8_9VIBR</name>
<protein>
    <submittedName>
        <fullName evidence="8">Phosphoglycerate dehydrogenase</fullName>
    </submittedName>
</protein>
<dbReference type="InterPro" id="IPR029753">
    <property type="entry name" value="D-isomer_DH_CS"/>
</dbReference>
<proteinExistence type="inferred from homology"/>
<comment type="similarity">
    <text evidence="1 5">Belongs to the D-isomer specific 2-hydroxyacid dehydrogenase family.</text>
</comment>
<dbReference type="Gene3D" id="3.40.50.720">
    <property type="entry name" value="NAD(P)-binding Rossmann-like Domain"/>
    <property type="match status" value="2"/>
</dbReference>
<dbReference type="GO" id="GO:0016616">
    <property type="term" value="F:oxidoreductase activity, acting on the CH-OH group of donors, NAD or NADP as acceptor"/>
    <property type="evidence" value="ECO:0007669"/>
    <property type="project" value="InterPro"/>
</dbReference>
<dbReference type="InterPro" id="IPR006140">
    <property type="entry name" value="D-isomer_DH_NAD-bd"/>
</dbReference>
<evidence type="ECO:0000259" key="7">
    <source>
        <dbReference type="Pfam" id="PF02826"/>
    </source>
</evidence>